<dbReference type="Pfam" id="PF00440">
    <property type="entry name" value="TetR_N"/>
    <property type="match status" value="1"/>
</dbReference>
<keyword evidence="2 4" id="KW-0238">DNA-binding</keyword>
<dbReference type="PRINTS" id="PR00455">
    <property type="entry name" value="HTHTETR"/>
</dbReference>
<evidence type="ECO:0000256" key="4">
    <source>
        <dbReference type="PROSITE-ProRule" id="PRU00335"/>
    </source>
</evidence>
<dbReference type="EMBL" id="CCNE01000022">
    <property type="protein sequence ID" value="CDX57999.1"/>
    <property type="molecule type" value="Genomic_DNA"/>
</dbReference>
<dbReference type="Proteomes" id="UP000046122">
    <property type="component" value="Unassembled WGS sequence"/>
</dbReference>
<name>A0A090GDG6_MESPL</name>
<sequence length="204" mass="22168">MGMNVANDPEAARQVEIVEAATGIFLRYGFKKTAMEDIARAVGISRQALYLYFPTKEAVFKAVISRSLAAMRTEARAALAHQDHDIEERVLGAFEALHSKAVGVEHLGELIATTATLTGPVFREMEQAVVRDMAQALDTAGVAARWTRAGVSPMELAQHLAATSEGIKFSAKTLEEYLDRMRIAVRIVCWGALPEANARSGRAP</sequence>
<dbReference type="SUPFAM" id="SSF46689">
    <property type="entry name" value="Homeodomain-like"/>
    <property type="match status" value="1"/>
</dbReference>
<dbReference type="Gene3D" id="1.10.357.10">
    <property type="entry name" value="Tetracycline Repressor, domain 2"/>
    <property type="match status" value="1"/>
</dbReference>
<evidence type="ECO:0000256" key="1">
    <source>
        <dbReference type="ARBA" id="ARBA00023015"/>
    </source>
</evidence>
<evidence type="ECO:0000313" key="6">
    <source>
        <dbReference type="EMBL" id="CDX57999.1"/>
    </source>
</evidence>
<dbReference type="InterPro" id="IPR009057">
    <property type="entry name" value="Homeodomain-like_sf"/>
</dbReference>
<keyword evidence="1" id="KW-0805">Transcription regulation</keyword>
<organism evidence="6 7">
    <name type="scientific">Mesorhizobium plurifarium</name>
    <dbReference type="NCBI Taxonomy" id="69974"/>
    <lineage>
        <taxon>Bacteria</taxon>
        <taxon>Pseudomonadati</taxon>
        <taxon>Pseudomonadota</taxon>
        <taxon>Alphaproteobacteria</taxon>
        <taxon>Hyphomicrobiales</taxon>
        <taxon>Phyllobacteriaceae</taxon>
        <taxon>Mesorhizobium</taxon>
    </lineage>
</organism>
<evidence type="ECO:0000313" key="7">
    <source>
        <dbReference type="Proteomes" id="UP000046122"/>
    </source>
</evidence>
<dbReference type="GO" id="GO:0003677">
    <property type="term" value="F:DNA binding"/>
    <property type="evidence" value="ECO:0007669"/>
    <property type="project" value="UniProtKB-UniRule"/>
</dbReference>
<dbReference type="PANTHER" id="PTHR47506">
    <property type="entry name" value="TRANSCRIPTIONAL REGULATORY PROTEIN"/>
    <property type="match status" value="1"/>
</dbReference>
<feature type="domain" description="HTH tetR-type" evidence="5">
    <location>
        <begin position="11"/>
        <end position="71"/>
    </location>
</feature>
<evidence type="ECO:0000256" key="3">
    <source>
        <dbReference type="ARBA" id="ARBA00023163"/>
    </source>
</evidence>
<evidence type="ECO:0000256" key="2">
    <source>
        <dbReference type="ARBA" id="ARBA00023125"/>
    </source>
</evidence>
<dbReference type="PROSITE" id="PS50977">
    <property type="entry name" value="HTH_TETR_2"/>
    <property type="match status" value="1"/>
</dbReference>
<feature type="DNA-binding region" description="H-T-H motif" evidence="4">
    <location>
        <begin position="34"/>
        <end position="53"/>
    </location>
</feature>
<dbReference type="PANTHER" id="PTHR47506:SF7">
    <property type="entry name" value="TRANSCRIPTIONAL REGULATORY PROTEIN"/>
    <property type="match status" value="1"/>
</dbReference>
<gene>
    <name evidence="6" type="ORF">MPL3365_290041</name>
</gene>
<reference evidence="6 7" key="1">
    <citation type="submission" date="2014-08" db="EMBL/GenBank/DDBJ databases">
        <authorList>
            <person name="Moulin Lionel"/>
        </authorList>
    </citation>
    <scope>NUCLEOTIDE SEQUENCE [LARGE SCALE GENOMIC DNA]</scope>
</reference>
<proteinExistence type="predicted"/>
<accession>A0A090GDG6</accession>
<dbReference type="InterPro" id="IPR001647">
    <property type="entry name" value="HTH_TetR"/>
</dbReference>
<protein>
    <submittedName>
        <fullName evidence="6">Transcriptional regulator, TetR family</fullName>
    </submittedName>
</protein>
<dbReference type="AlphaFoldDB" id="A0A090GDG6"/>
<keyword evidence="3" id="KW-0804">Transcription</keyword>
<evidence type="ECO:0000259" key="5">
    <source>
        <dbReference type="PROSITE" id="PS50977"/>
    </source>
</evidence>